<dbReference type="Proteomes" id="UP001333110">
    <property type="component" value="Unassembled WGS sequence"/>
</dbReference>
<reference evidence="2 3" key="1">
    <citation type="journal article" date="2023" name="J. Hered.">
        <title>Chromosome-level genome of the wood stork (Mycteria americana) provides insight into avian chromosome evolution.</title>
        <authorList>
            <person name="Flamio R. Jr."/>
            <person name="Ramstad K.M."/>
        </authorList>
    </citation>
    <scope>NUCLEOTIDE SEQUENCE [LARGE SCALE GENOMIC DNA]</scope>
    <source>
        <strain evidence="2">JAX WOST 10</strain>
    </source>
</reference>
<dbReference type="PANTHER" id="PTHR33332">
    <property type="entry name" value="REVERSE TRANSCRIPTASE DOMAIN-CONTAINING PROTEIN"/>
    <property type="match status" value="1"/>
</dbReference>
<feature type="region of interest" description="Disordered" evidence="1">
    <location>
        <begin position="61"/>
        <end position="83"/>
    </location>
</feature>
<feature type="non-terminal residue" evidence="2">
    <location>
        <position position="243"/>
    </location>
</feature>
<evidence type="ECO:0000313" key="3">
    <source>
        <dbReference type="Proteomes" id="UP001333110"/>
    </source>
</evidence>
<accession>A0AAN7P1E3</accession>
<evidence type="ECO:0000313" key="2">
    <source>
        <dbReference type="EMBL" id="KAK4825070.1"/>
    </source>
</evidence>
<name>A0AAN7P1E3_MYCAM</name>
<dbReference type="EMBL" id="JAUNZN010000003">
    <property type="protein sequence ID" value="KAK4825070.1"/>
    <property type="molecule type" value="Genomic_DNA"/>
</dbReference>
<evidence type="ECO:0000256" key="1">
    <source>
        <dbReference type="SAM" id="MobiDB-lite"/>
    </source>
</evidence>
<dbReference type="AlphaFoldDB" id="A0AAN7P1E3"/>
<proteinExistence type="predicted"/>
<protein>
    <submittedName>
        <fullName evidence="2">Uncharacterized protein</fullName>
    </submittedName>
</protein>
<organism evidence="2 3">
    <name type="scientific">Mycteria americana</name>
    <name type="common">Wood stork</name>
    <dbReference type="NCBI Taxonomy" id="33587"/>
    <lineage>
        <taxon>Eukaryota</taxon>
        <taxon>Metazoa</taxon>
        <taxon>Chordata</taxon>
        <taxon>Craniata</taxon>
        <taxon>Vertebrata</taxon>
        <taxon>Euteleostomi</taxon>
        <taxon>Archelosauria</taxon>
        <taxon>Archosauria</taxon>
        <taxon>Dinosauria</taxon>
        <taxon>Saurischia</taxon>
        <taxon>Theropoda</taxon>
        <taxon>Coelurosauria</taxon>
        <taxon>Aves</taxon>
        <taxon>Neognathae</taxon>
        <taxon>Neoaves</taxon>
        <taxon>Aequornithes</taxon>
        <taxon>Ciconiiformes</taxon>
        <taxon>Ciconiidae</taxon>
        <taxon>Mycteria</taxon>
    </lineage>
</organism>
<comment type="caution">
    <text evidence="2">The sequence shown here is derived from an EMBL/GenBank/DDBJ whole genome shotgun (WGS) entry which is preliminary data.</text>
</comment>
<sequence length="243" mass="27040">MESSPAEKDLGVLVDEELDMSRRCALAAQKANRVLGCITRSVASRAREGILPLDSALTPPAVLRPARGSSAQERHGPAGAGPEEATKMVRGLEHLCCEEGLRELGLFSLEKRRLRGDLIAACQYLKGARKKDGDRLFDRACSNRTRGDGFKLKEGRSRLEIRKKCFTLRVVRHWPRLPREVVDAPSLETFQVGRGSEQPALVEDVPARGRGLDWMAFNGPFPPKRFCDSTMLTPCWQRLSSCR</sequence>
<keyword evidence="3" id="KW-1185">Reference proteome</keyword>
<gene>
    <name evidence="2" type="ORF">QYF61_023074</name>
</gene>